<organism evidence="9 10">
    <name type="scientific">Polarella glacialis</name>
    <name type="common">Dinoflagellate</name>
    <dbReference type="NCBI Taxonomy" id="89957"/>
    <lineage>
        <taxon>Eukaryota</taxon>
        <taxon>Sar</taxon>
        <taxon>Alveolata</taxon>
        <taxon>Dinophyceae</taxon>
        <taxon>Suessiales</taxon>
        <taxon>Suessiaceae</taxon>
        <taxon>Polarella</taxon>
    </lineage>
</organism>
<dbReference type="GO" id="GO:0016020">
    <property type="term" value="C:membrane"/>
    <property type="evidence" value="ECO:0007669"/>
    <property type="project" value="UniProtKB-SubCell"/>
</dbReference>
<evidence type="ECO:0000256" key="3">
    <source>
        <dbReference type="ARBA" id="ARBA00022989"/>
    </source>
</evidence>
<dbReference type="GO" id="GO:0032977">
    <property type="term" value="F:membrane insertase activity"/>
    <property type="evidence" value="ECO:0007669"/>
    <property type="project" value="InterPro"/>
</dbReference>
<gene>
    <name evidence="9" type="ORF">PGLA2088_LOCUS46165</name>
</gene>
<feature type="compositionally biased region" description="Acidic residues" evidence="6">
    <location>
        <begin position="224"/>
        <end position="235"/>
    </location>
</feature>
<dbReference type="InterPro" id="IPR047196">
    <property type="entry name" value="YidC_ALB_C"/>
</dbReference>
<name>A0A813LLW1_POLGL</name>
<dbReference type="GO" id="GO:0051205">
    <property type="term" value="P:protein insertion into membrane"/>
    <property type="evidence" value="ECO:0007669"/>
    <property type="project" value="TreeGrafter"/>
</dbReference>
<protein>
    <recommendedName>
        <fullName evidence="8">Membrane insertase YidC/Oxa/ALB C-terminal domain-containing protein</fullName>
    </recommendedName>
</protein>
<evidence type="ECO:0000256" key="6">
    <source>
        <dbReference type="SAM" id="MobiDB-lite"/>
    </source>
</evidence>
<evidence type="ECO:0000313" key="9">
    <source>
        <dbReference type="EMBL" id="CAE8731887.1"/>
    </source>
</evidence>
<dbReference type="EMBL" id="CAJNNW010036073">
    <property type="protein sequence ID" value="CAE8731887.1"/>
    <property type="molecule type" value="Genomic_DNA"/>
</dbReference>
<keyword evidence="3 7" id="KW-1133">Transmembrane helix</keyword>
<accession>A0A813LLW1</accession>
<evidence type="ECO:0000256" key="7">
    <source>
        <dbReference type="SAM" id="Phobius"/>
    </source>
</evidence>
<comment type="caution">
    <text evidence="9">The sequence shown here is derived from an EMBL/GenBank/DDBJ whole genome shotgun (WGS) entry which is preliminary data.</text>
</comment>
<evidence type="ECO:0000256" key="5">
    <source>
        <dbReference type="RuleBase" id="RU003945"/>
    </source>
</evidence>
<dbReference type="PANTHER" id="PTHR12428:SF14">
    <property type="entry name" value="ALBINO3-LIKE PROTEIN 1, CHLOROPLASTIC"/>
    <property type="match status" value="1"/>
</dbReference>
<feature type="transmembrane region" description="Helical" evidence="7">
    <location>
        <begin position="125"/>
        <end position="147"/>
    </location>
</feature>
<dbReference type="InterPro" id="IPR001708">
    <property type="entry name" value="YidC/ALB3/OXA1/COX18"/>
</dbReference>
<evidence type="ECO:0000256" key="2">
    <source>
        <dbReference type="ARBA" id="ARBA00022692"/>
    </source>
</evidence>
<evidence type="ECO:0000256" key="4">
    <source>
        <dbReference type="ARBA" id="ARBA00023136"/>
    </source>
</evidence>
<dbReference type="Proteomes" id="UP000626109">
    <property type="component" value="Unassembled WGS sequence"/>
</dbReference>
<feature type="compositionally biased region" description="Basic and acidic residues" evidence="6">
    <location>
        <begin position="243"/>
        <end position="252"/>
    </location>
</feature>
<evidence type="ECO:0000313" key="10">
    <source>
        <dbReference type="Proteomes" id="UP000626109"/>
    </source>
</evidence>
<evidence type="ECO:0000256" key="1">
    <source>
        <dbReference type="ARBA" id="ARBA00004141"/>
    </source>
</evidence>
<feature type="region of interest" description="Disordered" evidence="6">
    <location>
        <begin position="220"/>
        <end position="252"/>
    </location>
</feature>
<comment type="similarity">
    <text evidence="5">Belongs to the OXA1/ALB3/YidC family.</text>
</comment>
<dbReference type="InterPro" id="IPR028055">
    <property type="entry name" value="YidC/Oxa/ALB_C"/>
</dbReference>
<feature type="transmembrane region" description="Helical" evidence="7">
    <location>
        <begin position="88"/>
        <end position="105"/>
    </location>
</feature>
<dbReference type="PANTHER" id="PTHR12428">
    <property type="entry name" value="OXA1"/>
    <property type="match status" value="1"/>
</dbReference>
<proteinExistence type="inferred from homology"/>
<comment type="subcellular location">
    <subcellularLocation>
        <location evidence="1 5">Membrane</location>
        <topology evidence="1 5">Multi-pass membrane protein</topology>
    </subcellularLocation>
</comment>
<dbReference type="Pfam" id="PF02096">
    <property type="entry name" value="60KD_IMP"/>
    <property type="match status" value="1"/>
</dbReference>
<dbReference type="CDD" id="cd20070">
    <property type="entry name" value="5TM_YidC_Alb3"/>
    <property type="match status" value="1"/>
</dbReference>
<feature type="domain" description="Membrane insertase YidC/Oxa/ALB C-terminal" evidence="8">
    <location>
        <begin position="1"/>
        <end position="162"/>
    </location>
</feature>
<dbReference type="AlphaFoldDB" id="A0A813LLW1"/>
<keyword evidence="4 7" id="KW-0472">Membrane</keyword>
<dbReference type="NCBIfam" id="TIGR03592">
    <property type="entry name" value="yidC_oxa1_cterm"/>
    <property type="match status" value="1"/>
</dbReference>
<sequence length="272" mass="29589">MNRMMLRLYDDCGVNPLGGCLPSVVQFPIFSALYSSIRKLADANPKFSESFLWIPSLAGPTDGNPNLDWLIKSKFTDSFEPLIGWDQAGLYLILPAMLIVSQFFTQKMSNPQGTSAEGPAGALLGLFPLIIAYTAMVSPAGLGIYWLTNNILTAAQTSFIRKGLGDEFPEYAKFLDGSAKVEAEAAMQEKKAEQAVEAESIGGLGKGFARARLVGTSAMGVKEEDMEEEEEEEFELVAAKAPSADKPKLSEAEYMRQAKKLAAKRKRGRSAK</sequence>
<reference evidence="9" key="1">
    <citation type="submission" date="2021-02" db="EMBL/GenBank/DDBJ databases">
        <authorList>
            <person name="Dougan E. K."/>
            <person name="Rhodes N."/>
            <person name="Thang M."/>
            <person name="Chan C."/>
        </authorList>
    </citation>
    <scope>NUCLEOTIDE SEQUENCE</scope>
</reference>
<keyword evidence="2 5" id="KW-0812">Transmembrane</keyword>
<evidence type="ECO:0000259" key="8">
    <source>
        <dbReference type="Pfam" id="PF02096"/>
    </source>
</evidence>